<reference evidence="1" key="1">
    <citation type="journal article" date="2014" name="Int. J. Syst. Evol. Microbiol.">
        <title>Complete genome sequence of Corynebacterium casei LMG S-19264T (=DSM 44701T), isolated from a smear-ripened cheese.</title>
        <authorList>
            <consortium name="US DOE Joint Genome Institute (JGI-PGF)"/>
            <person name="Walter F."/>
            <person name="Albersmeier A."/>
            <person name="Kalinowski J."/>
            <person name="Ruckert C."/>
        </authorList>
    </citation>
    <scope>NUCLEOTIDE SEQUENCE</scope>
    <source>
        <strain evidence="1">JCM 17251</strain>
    </source>
</reference>
<dbReference type="AlphaFoldDB" id="A0A917XV22"/>
<dbReference type="RefSeq" id="WP_188856516.1">
    <property type="nucleotide sequence ID" value="NZ_BMOS01000007.1"/>
</dbReference>
<dbReference type="EMBL" id="BMOS01000007">
    <property type="protein sequence ID" value="GGN54849.1"/>
    <property type="molecule type" value="Genomic_DNA"/>
</dbReference>
<evidence type="ECO:0000313" key="2">
    <source>
        <dbReference type="Proteomes" id="UP000624041"/>
    </source>
</evidence>
<sequence>MALIKGITVTLINKKEVGRDPFDQPIFEDVEIEVDNVLVNPTSTDDIVNQLNITGKKAVYTLAIPKNDTNNWEDAEVFFFGKRWRTFGIPTEGIDHLIPLDWNKKVMVERYE</sequence>
<keyword evidence="2" id="KW-1185">Reference proteome</keyword>
<gene>
    <name evidence="1" type="ORF">GCM10007971_13060</name>
</gene>
<dbReference type="Proteomes" id="UP000624041">
    <property type="component" value="Unassembled WGS sequence"/>
</dbReference>
<protein>
    <recommendedName>
        <fullName evidence="3">Phage protein</fullName>
    </recommendedName>
</protein>
<organism evidence="1 2">
    <name type="scientific">Oceanobacillus indicireducens</name>
    <dbReference type="NCBI Taxonomy" id="1004261"/>
    <lineage>
        <taxon>Bacteria</taxon>
        <taxon>Bacillati</taxon>
        <taxon>Bacillota</taxon>
        <taxon>Bacilli</taxon>
        <taxon>Bacillales</taxon>
        <taxon>Bacillaceae</taxon>
        <taxon>Oceanobacillus</taxon>
    </lineage>
</organism>
<comment type="caution">
    <text evidence="1">The sequence shown here is derived from an EMBL/GenBank/DDBJ whole genome shotgun (WGS) entry which is preliminary data.</text>
</comment>
<name>A0A917XV22_9BACI</name>
<proteinExistence type="predicted"/>
<reference evidence="1" key="2">
    <citation type="submission" date="2020-09" db="EMBL/GenBank/DDBJ databases">
        <authorList>
            <person name="Sun Q."/>
            <person name="Ohkuma M."/>
        </authorList>
    </citation>
    <scope>NUCLEOTIDE SEQUENCE</scope>
    <source>
        <strain evidence="1">JCM 17251</strain>
    </source>
</reference>
<evidence type="ECO:0008006" key="3">
    <source>
        <dbReference type="Google" id="ProtNLM"/>
    </source>
</evidence>
<evidence type="ECO:0000313" key="1">
    <source>
        <dbReference type="EMBL" id="GGN54849.1"/>
    </source>
</evidence>
<accession>A0A917XV22</accession>